<evidence type="ECO:0000313" key="1">
    <source>
        <dbReference type="EMBL" id="VFJ12595.1"/>
    </source>
</evidence>
<sequence>MFIECVIMINIIKYLCTFFVTIISILSPQGTFAQTRETDGSSNSTNNVLDKIKISVANATKTTPFIGDSLTTSSSLSNATSEGKKEQMTLLIKKMNTWIILHQIHSLLEML</sequence>
<dbReference type="Proteomes" id="UP000294299">
    <property type="component" value="Chromosome NFRAN"/>
</dbReference>
<gene>
    <name evidence="1" type="ORF">NFRAN_0274</name>
</gene>
<keyword evidence="2" id="KW-1185">Reference proteome</keyword>
<dbReference type="KEGG" id="nfn:NFRAN_0274"/>
<dbReference type="EMBL" id="LR216287">
    <property type="protein sequence ID" value="VFJ12595.1"/>
    <property type="molecule type" value="Genomic_DNA"/>
</dbReference>
<reference evidence="1 2" key="1">
    <citation type="submission" date="2019-02" db="EMBL/GenBank/DDBJ databases">
        <authorList>
            <person name="Lehtovirta-Morley E L."/>
        </authorList>
    </citation>
    <scope>NUCLEOTIDE SEQUENCE [LARGE SCALE GENOMIC DNA]</scope>
    <source>
        <strain evidence="1">NFRAN1</strain>
    </source>
</reference>
<protein>
    <submittedName>
        <fullName evidence="1">Uncharacterized protein</fullName>
    </submittedName>
</protein>
<name>A0A484I4K5_9ARCH</name>
<dbReference type="AlphaFoldDB" id="A0A484I4K5"/>
<proteinExistence type="predicted"/>
<accession>A0A484I4K5</accession>
<evidence type="ECO:0000313" key="2">
    <source>
        <dbReference type="Proteomes" id="UP000294299"/>
    </source>
</evidence>
<organism evidence="1 2">
    <name type="scientific">Candidatus Nitrosocosmicus franklandianus</name>
    <dbReference type="NCBI Taxonomy" id="1798806"/>
    <lineage>
        <taxon>Archaea</taxon>
        <taxon>Nitrososphaerota</taxon>
        <taxon>Nitrososphaeria</taxon>
        <taxon>Nitrososphaerales</taxon>
        <taxon>Nitrososphaeraceae</taxon>
        <taxon>Candidatus Nitrosocosmicus</taxon>
    </lineage>
</organism>